<dbReference type="Pfam" id="PF02909">
    <property type="entry name" value="TetR_C_1"/>
    <property type="match status" value="1"/>
</dbReference>
<dbReference type="EMBL" id="JALKFT010000057">
    <property type="protein sequence ID" value="MCK9878994.1"/>
    <property type="molecule type" value="Genomic_DNA"/>
</dbReference>
<dbReference type="SUPFAM" id="SSF48498">
    <property type="entry name" value="Tetracyclin repressor-like, C-terminal domain"/>
    <property type="match status" value="1"/>
</dbReference>
<evidence type="ECO:0000313" key="5">
    <source>
        <dbReference type="EMBL" id="MCK9878994.1"/>
    </source>
</evidence>
<dbReference type="RefSeq" id="WP_248827048.1">
    <property type="nucleotide sequence ID" value="NZ_JALKFT010000057.1"/>
</dbReference>
<feature type="region of interest" description="Disordered" evidence="3">
    <location>
        <begin position="1"/>
        <end position="35"/>
    </location>
</feature>
<dbReference type="SUPFAM" id="SSF46689">
    <property type="entry name" value="Homeodomain-like"/>
    <property type="match status" value="1"/>
</dbReference>
<sequence>MSTPSGPPGAGTPPPAAPAKVAPAEGRRGPGRPPRLNRELIVAAAAEIDPEALTLQAVADRLGVDRKAINYHIPGRDELLALVAARSLVAELGQLVLPLDDWPQATRVFATGLRAALLSSNSLSLYVSTLPSAGVLRPADQLLHALLGAGFDDAAAGRALTLICAAVFEDARAELLARRFGQHPTEVASRRVLAELPDEALPTIRRVFATSHWSRPDSLDFYLETIVSGLTRWLEQHRQD</sequence>
<evidence type="ECO:0000256" key="2">
    <source>
        <dbReference type="ARBA" id="ARBA00023163"/>
    </source>
</evidence>
<gene>
    <name evidence="5" type="ORF">MXD59_25085</name>
</gene>
<dbReference type="Gene3D" id="1.10.10.60">
    <property type="entry name" value="Homeodomain-like"/>
    <property type="match status" value="1"/>
</dbReference>
<keyword evidence="6" id="KW-1185">Reference proteome</keyword>
<proteinExistence type="predicted"/>
<dbReference type="InterPro" id="IPR036271">
    <property type="entry name" value="Tet_transcr_reg_TetR-rel_C_sf"/>
</dbReference>
<keyword evidence="2" id="KW-0804">Transcription</keyword>
<dbReference type="Proteomes" id="UP001201873">
    <property type="component" value="Unassembled WGS sequence"/>
</dbReference>
<evidence type="ECO:0000256" key="3">
    <source>
        <dbReference type="SAM" id="MobiDB-lite"/>
    </source>
</evidence>
<feature type="compositionally biased region" description="Pro residues" evidence="3">
    <location>
        <begin position="1"/>
        <end position="17"/>
    </location>
</feature>
<reference evidence="5 6" key="1">
    <citation type="submission" date="2022-04" db="EMBL/GenBank/DDBJ databases">
        <title>Genome diversity in the genus Frankia.</title>
        <authorList>
            <person name="Carlos-Shanley C."/>
            <person name="Hahn D."/>
        </authorList>
    </citation>
    <scope>NUCLEOTIDE SEQUENCE [LARGE SCALE GENOMIC DNA]</scope>
    <source>
        <strain evidence="5 6">Ag45/Mut15</strain>
    </source>
</reference>
<dbReference type="InterPro" id="IPR009057">
    <property type="entry name" value="Homeodomain-like_sf"/>
</dbReference>
<feature type="domain" description="Tetracycline repressor TetR C-terminal" evidence="4">
    <location>
        <begin position="100"/>
        <end position="230"/>
    </location>
</feature>
<evidence type="ECO:0000256" key="1">
    <source>
        <dbReference type="ARBA" id="ARBA00023015"/>
    </source>
</evidence>
<evidence type="ECO:0000313" key="6">
    <source>
        <dbReference type="Proteomes" id="UP001201873"/>
    </source>
</evidence>
<keyword evidence="1" id="KW-0805">Transcription regulation</keyword>
<dbReference type="InterPro" id="IPR004111">
    <property type="entry name" value="Repressor_TetR_C"/>
</dbReference>
<dbReference type="Gene3D" id="1.10.357.10">
    <property type="entry name" value="Tetracycline Repressor, domain 2"/>
    <property type="match status" value="1"/>
</dbReference>
<name>A0ABT0K656_9ACTN</name>
<organism evidence="5 6">
    <name type="scientific">Frankia umida</name>
    <dbReference type="NCBI Taxonomy" id="573489"/>
    <lineage>
        <taxon>Bacteria</taxon>
        <taxon>Bacillati</taxon>
        <taxon>Actinomycetota</taxon>
        <taxon>Actinomycetes</taxon>
        <taxon>Frankiales</taxon>
        <taxon>Frankiaceae</taxon>
        <taxon>Frankia</taxon>
    </lineage>
</organism>
<evidence type="ECO:0000259" key="4">
    <source>
        <dbReference type="Pfam" id="PF02909"/>
    </source>
</evidence>
<comment type="caution">
    <text evidence="5">The sequence shown here is derived from an EMBL/GenBank/DDBJ whole genome shotgun (WGS) entry which is preliminary data.</text>
</comment>
<accession>A0ABT0K656</accession>
<protein>
    <submittedName>
        <fullName evidence="5">TetR/AcrR family transcriptional regulator C-terminal domain-containing protein</fullName>
    </submittedName>
</protein>